<proteinExistence type="predicted"/>
<sequence>MSEILELLSLISRLLHAENVLILCHKNPDGDTVGSSAALYHALKGLGKTAALLCSDPIPARYSYMQAEMYTGQFEPGYIVAVDVASIQLFGDGVKPYSDRVDLCIDHHGSNSGYADTMYLDASAAATAEIIYQLLEAMQVTITPVIADCLYTGLSTDTGCFLFGNTTAHTHKVAAALMEAGARVEELNPLLFENKSKGRIAIERTALENLEYYFDQQCALISMTREQIAASGVSVEDLEGVTGLPRKIEGVRVGVTLRQMPAGSYKVSIRTVKGVDACAIARRLGGGGHEQAAGCELEGNLENAKAAVLAEVEKELARCAESAGEDE</sequence>
<gene>
    <name evidence="3" type="ORF">H9865_10045</name>
</gene>
<dbReference type="Pfam" id="PF01368">
    <property type="entry name" value="DHH"/>
    <property type="match status" value="1"/>
</dbReference>
<organism evidence="3 4">
    <name type="scientific">Candidatus Allofournierella pullicola</name>
    <dbReference type="NCBI Taxonomy" id="2838596"/>
    <lineage>
        <taxon>Bacteria</taxon>
        <taxon>Bacillati</taxon>
        <taxon>Bacillota</taxon>
        <taxon>Clostridia</taxon>
        <taxon>Eubacteriales</taxon>
        <taxon>Oscillospiraceae</taxon>
        <taxon>Allofournierella</taxon>
    </lineage>
</organism>
<dbReference type="Pfam" id="PF02272">
    <property type="entry name" value="DHHA1"/>
    <property type="match status" value="1"/>
</dbReference>
<dbReference type="PANTHER" id="PTHR47618">
    <property type="entry name" value="BIFUNCTIONAL OLIGORIBONUCLEASE AND PAP PHOSPHATASE NRNA"/>
    <property type="match status" value="1"/>
</dbReference>
<evidence type="ECO:0000259" key="1">
    <source>
        <dbReference type="Pfam" id="PF01368"/>
    </source>
</evidence>
<feature type="domain" description="DDH" evidence="1">
    <location>
        <begin position="19"/>
        <end position="153"/>
    </location>
</feature>
<reference evidence="3" key="1">
    <citation type="journal article" date="2021" name="PeerJ">
        <title>Extensive microbial diversity within the chicken gut microbiome revealed by metagenomics and culture.</title>
        <authorList>
            <person name="Gilroy R."/>
            <person name="Ravi A."/>
            <person name="Getino M."/>
            <person name="Pursley I."/>
            <person name="Horton D.L."/>
            <person name="Alikhan N.F."/>
            <person name="Baker D."/>
            <person name="Gharbi K."/>
            <person name="Hall N."/>
            <person name="Watson M."/>
            <person name="Adriaenssens E.M."/>
            <person name="Foster-Nyarko E."/>
            <person name="Jarju S."/>
            <person name="Secka A."/>
            <person name="Antonio M."/>
            <person name="Oren A."/>
            <person name="Chaudhuri R.R."/>
            <person name="La Ragione R."/>
            <person name="Hildebrand F."/>
            <person name="Pallen M.J."/>
        </authorList>
    </citation>
    <scope>NUCLEOTIDE SEQUENCE</scope>
    <source>
        <strain evidence="3">2239</strain>
    </source>
</reference>
<dbReference type="EMBL" id="DXFW01000035">
    <property type="protein sequence ID" value="HIX06417.1"/>
    <property type="molecule type" value="Genomic_DNA"/>
</dbReference>
<dbReference type="InterPro" id="IPR003156">
    <property type="entry name" value="DHHA1_dom"/>
</dbReference>
<protein>
    <submittedName>
        <fullName evidence="3">Bifunctional oligoribonuclease/PAP phosphatase NrnA</fullName>
    </submittedName>
</protein>
<dbReference type="SUPFAM" id="SSF64182">
    <property type="entry name" value="DHH phosphoesterases"/>
    <property type="match status" value="1"/>
</dbReference>
<evidence type="ECO:0000313" key="4">
    <source>
        <dbReference type="Proteomes" id="UP000824193"/>
    </source>
</evidence>
<dbReference type="Gene3D" id="3.90.1640.10">
    <property type="entry name" value="inorganic pyrophosphatase (n-terminal core)"/>
    <property type="match status" value="1"/>
</dbReference>
<name>A0A9D2AF06_9FIRM</name>
<evidence type="ECO:0000313" key="3">
    <source>
        <dbReference type="EMBL" id="HIX06417.1"/>
    </source>
</evidence>
<comment type="caution">
    <text evidence="3">The sequence shown here is derived from an EMBL/GenBank/DDBJ whole genome shotgun (WGS) entry which is preliminary data.</text>
</comment>
<dbReference type="Gene3D" id="3.10.310.30">
    <property type="match status" value="1"/>
</dbReference>
<dbReference type="Proteomes" id="UP000824193">
    <property type="component" value="Unassembled WGS sequence"/>
</dbReference>
<feature type="domain" description="DHHA1" evidence="2">
    <location>
        <begin position="231"/>
        <end position="314"/>
    </location>
</feature>
<dbReference type="GO" id="GO:0003676">
    <property type="term" value="F:nucleic acid binding"/>
    <property type="evidence" value="ECO:0007669"/>
    <property type="project" value="InterPro"/>
</dbReference>
<dbReference type="InterPro" id="IPR001667">
    <property type="entry name" value="DDH_dom"/>
</dbReference>
<dbReference type="AlphaFoldDB" id="A0A9D2AF06"/>
<evidence type="ECO:0000259" key="2">
    <source>
        <dbReference type="Pfam" id="PF02272"/>
    </source>
</evidence>
<accession>A0A9D2AF06</accession>
<dbReference type="PANTHER" id="PTHR47618:SF1">
    <property type="entry name" value="BIFUNCTIONAL OLIGORIBONUCLEASE AND PAP PHOSPHATASE NRNA"/>
    <property type="match status" value="1"/>
</dbReference>
<dbReference type="InterPro" id="IPR038763">
    <property type="entry name" value="DHH_sf"/>
</dbReference>
<reference evidence="3" key="2">
    <citation type="submission" date="2021-04" db="EMBL/GenBank/DDBJ databases">
        <authorList>
            <person name="Gilroy R."/>
        </authorList>
    </citation>
    <scope>NUCLEOTIDE SEQUENCE</scope>
    <source>
        <strain evidence="3">2239</strain>
    </source>
</reference>
<dbReference type="InterPro" id="IPR051319">
    <property type="entry name" value="Oligoribo/pAp-PDE_c-di-AMP_PDE"/>
</dbReference>